<evidence type="ECO:0000256" key="5">
    <source>
        <dbReference type="ARBA" id="ARBA00022801"/>
    </source>
</evidence>
<feature type="binding site" evidence="8">
    <location>
        <position position="223"/>
    </location>
    <ligand>
        <name>Mg(2+)</name>
        <dbReference type="ChEBI" id="CHEBI:18420"/>
        <label>1</label>
        <note>catalytic</note>
    </ligand>
</feature>
<keyword evidence="5 9" id="KW-0378">Hydrolase</keyword>
<reference evidence="11" key="1">
    <citation type="submission" date="2016-10" db="EMBL/GenBank/DDBJ databases">
        <authorList>
            <person name="Varghese N."/>
            <person name="Submissions S."/>
        </authorList>
    </citation>
    <scope>NUCLEOTIDE SEQUENCE [LARGE SCALE GENOMIC DNA]</scope>
    <source>
        <strain evidence="11">NRRL B-59562</strain>
    </source>
</reference>
<dbReference type="GO" id="GO:0031564">
    <property type="term" value="P:transcription antitermination"/>
    <property type="evidence" value="ECO:0007669"/>
    <property type="project" value="UniProtKB-KW"/>
</dbReference>
<comment type="similarity">
    <text evidence="3 9">Belongs to the inositol monophosphatase superfamily.</text>
</comment>
<protein>
    <recommendedName>
        <fullName evidence="9">Inositol-1-monophosphatase</fullName>
        <ecNumber evidence="9">3.1.3.25</ecNumber>
    </recommendedName>
</protein>
<dbReference type="GO" id="GO:0046872">
    <property type="term" value="F:metal ion binding"/>
    <property type="evidence" value="ECO:0007669"/>
    <property type="project" value="UniProtKB-KW"/>
</dbReference>
<keyword evidence="4 8" id="KW-0479">Metal-binding</keyword>
<dbReference type="EMBL" id="FNNU01000010">
    <property type="protein sequence ID" value="SDY04046.1"/>
    <property type="molecule type" value="Genomic_DNA"/>
</dbReference>
<evidence type="ECO:0000313" key="11">
    <source>
        <dbReference type="Proteomes" id="UP000243778"/>
    </source>
</evidence>
<feature type="binding site" evidence="8">
    <location>
        <position position="81"/>
    </location>
    <ligand>
        <name>Mg(2+)</name>
        <dbReference type="ChEBI" id="CHEBI:18420"/>
        <label>1</label>
        <note>catalytic</note>
    </ligand>
</feature>
<feature type="binding site" evidence="8">
    <location>
        <position position="97"/>
    </location>
    <ligand>
        <name>Mg(2+)</name>
        <dbReference type="ChEBI" id="CHEBI:18420"/>
        <label>1</label>
        <note>catalytic</note>
    </ligand>
</feature>
<dbReference type="GO" id="GO:0006020">
    <property type="term" value="P:inositol metabolic process"/>
    <property type="evidence" value="ECO:0007669"/>
    <property type="project" value="TreeGrafter"/>
</dbReference>
<dbReference type="CDD" id="cd01639">
    <property type="entry name" value="IMPase"/>
    <property type="match status" value="1"/>
</dbReference>
<evidence type="ECO:0000256" key="8">
    <source>
        <dbReference type="PIRSR" id="PIRSR600760-2"/>
    </source>
</evidence>
<dbReference type="RefSeq" id="WP_090231786.1">
    <property type="nucleotide sequence ID" value="NZ_FNNU01000010.1"/>
</dbReference>
<evidence type="ECO:0000256" key="2">
    <source>
        <dbReference type="ARBA" id="ARBA00001946"/>
    </source>
</evidence>
<gene>
    <name evidence="10" type="ORF">SAMN05216287_4388</name>
</gene>
<name>A0A1H3GL58_9PSED</name>
<dbReference type="AlphaFoldDB" id="A0A1H3GL58"/>
<accession>A0A1H3GL58</accession>
<feature type="binding site" evidence="8">
    <location>
        <position position="100"/>
    </location>
    <ligand>
        <name>Mg(2+)</name>
        <dbReference type="ChEBI" id="CHEBI:18420"/>
        <label>1</label>
        <note>catalytic</note>
    </ligand>
</feature>
<dbReference type="Proteomes" id="UP000243778">
    <property type="component" value="Unassembled WGS sequence"/>
</dbReference>
<evidence type="ECO:0000256" key="7">
    <source>
        <dbReference type="ARBA" id="ARBA00022842"/>
    </source>
</evidence>
<dbReference type="Pfam" id="PF00459">
    <property type="entry name" value="Inositol_P"/>
    <property type="match status" value="1"/>
</dbReference>
<dbReference type="Gene3D" id="3.30.540.10">
    <property type="entry name" value="Fructose-1,6-Bisphosphatase, subunit A, domain 1"/>
    <property type="match status" value="1"/>
</dbReference>
<dbReference type="InterPro" id="IPR033942">
    <property type="entry name" value="IMPase"/>
</dbReference>
<feature type="binding site" evidence="8">
    <location>
        <position position="99"/>
    </location>
    <ligand>
        <name>Mg(2+)</name>
        <dbReference type="ChEBI" id="CHEBI:18420"/>
        <label>1</label>
        <note>catalytic</note>
    </ligand>
</feature>
<dbReference type="OrthoDB" id="9785695at2"/>
<keyword evidence="6" id="KW-0805">Transcription regulation</keyword>
<keyword evidence="11" id="KW-1185">Reference proteome</keyword>
<dbReference type="PANTHER" id="PTHR20854:SF4">
    <property type="entry name" value="INOSITOL-1-MONOPHOSPHATASE-RELATED"/>
    <property type="match status" value="1"/>
</dbReference>
<sequence length="275" mass="29487">MPTAPRIPHDVDLDARYAAVKRVALAAAQRGMAFYRDREALTVMHKGGDQQDMVSIADRQIEEYIRADLSREFPEDGLLGEEGGAADLQARCLWVIDPIDGTACFVNGLHAWCVSIGLMVDGEPTLGAIADPNHDELFHACLGRGAFVNDAPIRASAARQVSEGLTGVGTFHPRGKAHFIPFLQGLLSSGGMFIRNGSGALMTAYVAAGRLIGYYETELKSWDCLAGLVLVQEAGGRRNDFFRNNGLLDGNPYLVAAPGVYEQLAALIGPSLDGD</sequence>
<evidence type="ECO:0000256" key="9">
    <source>
        <dbReference type="RuleBase" id="RU364068"/>
    </source>
</evidence>
<dbReference type="InterPro" id="IPR000760">
    <property type="entry name" value="Inositol_monophosphatase-like"/>
</dbReference>
<proteinExistence type="inferred from homology"/>
<dbReference type="InterPro" id="IPR020583">
    <property type="entry name" value="Inositol_monoP_metal-BS"/>
</dbReference>
<comment type="cofactor">
    <cofactor evidence="2 8 9">
        <name>Mg(2+)</name>
        <dbReference type="ChEBI" id="CHEBI:18420"/>
    </cofactor>
</comment>
<dbReference type="GO" id="GO:0008934">
    <property type="term" value="F:inositol monophosphate 1-phosphatase activity"/>
    <property type="evidence" value="ECO:0007669"/>
    <property type="project" value="InterPro"/>
</dbReference>
<dbReference type="SUPFAM" id="SSF56655">
    <property type="entry name" value="Carbohydrate phosphatase"/>
    <property type="match status" value="1"/>
</dbReference>
<dbReference type="FunFam" id="3.30.540.10:FF:000003">
    <property type="entry name" value="Inositol-1-monophosphatase"/>
    <property type="match status" value="1"/>
</dbReference>
<dbReference type="EC" id="3.1.3.25" evidence="9"/>
<dbReference type="STRING" id="1007099.SAMN05216287_4388"/>
<organism evidence="10 11">
    <name type="scientific">Pseudomonas kuykendallii</name>
    <dbReference type="NCBI Taxonomy" id="1007099"/>
    <lineage>
        <taxon>Bacteria</taxon>
        <taxon>Pseudomonadati</taxon>
        <taxon>Pseudomonadota</taxon>
        <taxon>Gammaproteobacteria</taxon>
        <taxon>Pseudomonadales</taxon>
        <taxon>Pseudomonadaceae</taxon>
        <taxon>Pseudomonas</taxon>
    </lineage>
</organism>
<dbReference type="PANTHER" id="PTHR20854">
    <property type="entry name" value="INOSITOL MONOPHOSPHATASE"/>
    <property type="match status" value="1"/>
</dbReference>
<evidence type="ECO:0000256" key="1">
    <source>
        <dbReference type="ARBA" id="ARBA00001033"/>
    </source>
</evidence>
<dbReference type="PRINTS" id="PR00377">
    <property type="entry name" value="IMPHPHTASES"/>
</dbReference>
<dbReference type="GO" id="GO:0007165">
    <property type="term" value="P:signal transduction"/>
    <property type="evidence" value="ECO:0007669"/>
    <property type="project" value="TreeGrafter"/>
</dbReference>
<keyword evidence="6" id="KW-0889">Transcription antitermination</keyword>
<keyword evidence="7 8" id="KW-0460">Magnesium</keyword>
<comment type="catalytic activity">
    <reaction evidence="1 9">
        <text>a myo-inositol phosphate + H2O = myo-inositol + phosphate</text>
        <dbReference type="Rhea" id="RHEA:24056"/>
        <dbReference type="ChEBI" id="CHEBI:15377"/>
        <dbReference type="ChEBI" id="CHEBI:17268"/>
        <dbReference type="ChEBI" id="CHEBI:43474"/>
        <dbReference type="ChEBI" id="CHEBI:84139"/>
        <dbReference type="EC" id="3.1.3.25"/>
    </reaction>
</comment>
<evidence type="ECO:0000313" key="10">
    <source>
        <dbReference type="EMBL" id="SDY04046.1"/>
    </source>
</evidence>
<evidence type="ECO:0000256" key="6">
    <source>
        <dbReference type="ARBA" id="ARBA00022814"/>
    </source>
</evidence>
<dbReference type="Gene3D" id="3.40.190.80">
    <property type="match status" value="1"/>
</dbReference>
<evidence type="ECO:0000256" key="3">
    <source>
        <dbReference type="ARBA" id="ARBA00009759"/>
    </source>
</evidence>
<evidence type="ECO:0000256" key="4">
    <source>
        <dbReference type="ARBA" id="ARBA00022723"/>
    </source>
</evidence>
<dbReference type="PROSITE" id="PS00629">
    <property type="entry name" value="IMP_1"/>
    <property type="match status" value="1"/>
</dbReference>
<keyword evidence="6" id="KW-0804">Transcription</keyword>